<dbReference type="EMBL" id="SFCI01001322">
    <property type="protein sequence ID" value="TFY76097.1"/>
    <property type="molecule type" value="Genomic_DNA"/>
</dbReference>
<feature type="compositionally biased region" description="Polar residues" evidence="1">
    <location>
        <begin position="1"/>
        <end position="15"/>
    </location>
</feature>
<evidence type="ECO:0000313" key="2">
    <source>
        <dbReference type="EMBL" id="TFY76097.1"/>
    </source>
</evidence>
<name>A0A4Y9ZPW5_9AGAM</name>
<evidence type="ECO:0000256" key="1">
    <source>
        <dbReference type="SAM" id="MobiDB-lite"/>
    </source>
</evidence>
<dbReference type="AlphaFoldDB" id="A0A4Y9ZPW5"/>
<proteinExistence type="predicted"/>
<accession>A0A4Y9ZPW5</accession>
<keyword evidence="3" id="KW-1185">Reference proteome</keyword>
<feature type="region of interest" description="Disordered" evidence="1">
    <location>
        <begin position="1"/>
        <end position="24"/>
    </location>
</feature>
<dbReference type="Proteomes" id="UP000298061">
    <property type="component" value="Unassembled WGS sequence"/>
</dbReference>
<organism evidence="2 3">
    <name type="scientific">Hericium alpestre</name>
    <dbReference type="NCBI Taxonomy" id="135208"/>
    <lineage>
        <taxon>Eukaryota</taxon>
        <taxon>Fungi</taxon>
        <taxon>Dikarya</taxon>
        <taxon>Basidiomycota</taxon>
        <taxon>Agaricomycotina</taxon>
        <taxon>Agaricomycetes</taxon>
        <taxon>Russulales</taxon>
        <taxon>Hericiaceae</taxon>
        <taxon>Hericium</taxon>
    </lineage>
</organism>
<reference evidence="2 3" key="1">
    <citation type="submission" date="2019-02" db="EMBL/GenBank/DDBJ databases">
        <title>Genome sequencing of the rare red list fungi Hericium alpestre (H. flagellum).</title>
        <authorList>
            <person name="Buettner E."/>
            <person name="Kellner H."/>
        </authorList>
    </citation>
    <scope>NUCLEOTIDE SEQUENCE [LARGE SCALE GENOMIC DNA]</scope>
    <source>
        <strain evidence="2 3">DSM 108284</strain>
    </source>
</reference>
<protein>
    <submittedName>
        <fullName evidence="2">Uncharacterized protein</fullName>
    </submittedName>
</protein>
<gene>
    <name evidence="2" type="ORF">EWM64_g7917</name>
</gene>
<comment type="caution">
    <text evidence="2">The sequence shown here is derived from an EMBL/GenBank/DDBJ whole genome shotgun (WGS) entry which is preliminary data.</text>
</comment>
<evidence type="ECO:0000313" key="3">
    <source>
        <dbReference type="Proteomes" id="UP000298061"/>
    </source>
</evidence>
<sequence length="62" mass="7256">MSPTTEPSQLISSKLNRPPQGPRLVKKKQPMMLAMLFNYSIEYGWDDFWSEGVKNYKDETVF</sequence>